<evidence type="ECO:0000313" key="2">
    <source>
        <dbReference type="EMBL" id="OTG17492.1"/>
    </source>
</evidence>
<protein>
    <submittedName>
        <fullName evidence="2">Uncharacterized protein</fullName>
    </submittedName>
</protein>
<dbReference type="Proteomes" id="UP000215914">
    <property type="component" value="Chromosome 8"/>
</dbReference>
<dbReference type="EMBL" id="MNCJ02000321">
    <property type="protein sequence ID" value="KAF5802560.1"/>
    <property type="molecule type" value="Genomic_DNA"/>
</dbReference>
<evidence type="ECO:0000313" key="1">
    <source>
        <dbReference type="EMBL" id="KAF5802560.1"/>
    </source>
</evidence>
<dbReference type="AlphaFoldDB" id="A0A251U3Y3"/>
<dbReference type="Gramene" id="mRNA:HanXRQr2_Chr06g0260911">
    <property type="protein sequence ID" value="CDS:HanXRQr2_Chr06g0260911.1"/>
    <property type="gene ID" value="HanXRQr2_Chr06g0260911"/>
</dbReference>
<gene>
    <name evidence="2" type="ORF">HannXRQ_Chr08g0212771</name>
    <name evidence="1" type="ORF">HanXRQr2_Chr06g0260911</name>
</gene>
<dbReference type="PROSITE" id="PS51257">
    <property type="entry name" value="PROKAR_LIPOPROTEIN"/>
    <property type="match status" value="1"/>
</dbReference>
<reference evidence="1" key="3">
    <citation type="submission" date="2020-06" db="EMBL/GenBank/DDBJ databases">
        <title>Helianthus annuus Genome sequencing and assembly Release 2.</title>
        <authorList>
            <person name="Gouzy J."/>
            <person name="Langlade N."/>
            <person name="Munos S."/>
        </authorList>
    </citation>
    <scope>NUCLEOTIDE SEQUENCE</scope>
    <source>
        <tissue evidence="1">Leaves</tissue>
    </source>
</reference>
<reference evidence="2" key="2">
    <citation type="submission" date="2017-02" db="EMBL/GenBank/DDBJ databases">
        <title>Sunflower complete genome.</title>
        <authorList>
            <person name="Langlade N."/>
            <person name="Munos S."/>
        </authorList>
    </citation>
    <scope>NUCLEOTIDE SEQUENCE [LARGE SCALE GENOMIC DNA]</scope>
    <source>
        <tissue evidence="2">Leaves</tissue>
    </source>
</reference>
<organism evidence="2 3">
    <name type="scientific">Helianthus annuus</name>
    <name type="common">Common sunflower</name>
    <dbReference type="NCBI Taxonomy" id="4232"/>
    <lineage>
        <taxon>Eukaryota</taxon>
        <taxon>Viridiplantae</taxon>
        <taxon>Streptophyta</taxon>
        <taxon>Embryophyta</taxon>
        <taxon>Tracheophyta</taxon>
        <taxon>Spermatophyta</taxon>
        <taxon>Magnoliopsida</taxon>
        <taxon>eudicotyledons</taxon>
        <taxon>Gunneridae</taxon>
        <taxon>Pentapetalae</taxon>
        <taxon>asterids</taxon>
        <taxon>campanulids</taxon>
        <taxon>Asterales</taxon>
        <taxon>Asteraceae</taxon>
        <taxon>Asteroideae</taxon>
        <taxon>Heliantheae alliance</taxon>
        <taxon>Heliantheae</taxon>
        <taxon>Helianthus</taxon>
    </lineage>
</organism>
<proteinExistence type="predicted"/>
<dbReference type="EMBL" id="CM007897">
    <property type="protein sequence ID" value="OTG17492.1"/>
    <property type="molecule type" value="Genomic_DNA"/>
</dbReference>
<evidence type="ECO:0000313" key="3">
    <source>
        <dbReference type="Proteomes" id="UP000215914"/>
    </source>
</evidence>
<name>A0A251U3Y3_HELAN</name>
<sequence>MWEGDNREQGVCMVFLLFWGFFSCKREKGKREREECAVWPEGHHHHHSGVVFWGFYF</sequence>
<reference evidence="1 3" key="1">
    <citation type="journal article" date="2017" name="Nature">
        <title>The sunflower genome provides insights into oil metabolism, flowering and Asterid evolution.</title>
        <authorList>
            <person name="Badouin H."/>
            <person name="Gouzy J."/>
            <person name="Grassa C.J."/>
            <person name="Murat F."/>
            <person name="Staton S.E."/>
            <person name="Cottret L."/>
            <person name="Lelandais-Briere C."/>
            <person name="Owens G.L."/>
            <person name="Carrere S."/>
            <person name="Mayjonade B."/>
            <person name="Legrand L."/>
            <person name="Gill N."/>
            <person name="Kane N.C."/>
            <person name="Bowers J.E."/>
            <person name="Hubner S."/>
            <person name="Bellec A."/>
            <person name="Berard A."/>
            <person name="Berges H."/>
            <person name="Blanchet N."/>
            <person name="Boniface M.C."/>
            <person name="Brunel D."/>
            <person name="Catrice O."/>
            <person name="Chaidir N."/>
            <person name="Claudel C."/>
            <person name="Donnadieu C."/>
            <person name="Faraut T."/>
            <person name="Fievet G."/>
            <person name="Helmstetter N."/>
            <person name="King M."/>
            <person name="Knapp S.J."/>
            <person name="Lai Z."/>
            <person name="Le Paslier M.C."/>
            <person name="Lippi Y."/>
            <person name="Lorenzon L."/>
            <person name="Mandel J.R."/>
            <person name="Marage G."/>
            <person name="Marchand G."/>
            <person name="Marquand E."/>
            <person name="Bret-Mestries E."/>
            <person name="Morien E."/>
            <person name="Nambeesan S."/>
            <person name="Nguyen T."/>
            <person name="Pegot-Espagnet P."/>
            <person name="Pouilly N."/>
            <person name="Raftis F."/>
            <person name="Sallet E."/>
            <person name="Schiex T."/>
            <person name="Thomas J."/>
            <person name="Vandecasteele C."/>
            <person name="Vares D."/>
            <person name="Vear F."/>
            <person name="Vautrin S."/>
            <person name="Crespi M."/>
            <person name="Mangin B."/>
            <person name="Burke J.M."/>
            <person name="Salse J."/>
            <person name="Munos S."/>
            <person name="Vincourt P."/>
            <person name="Rieseberg L.H."/>
            <person name="Langlade N.B."/>
        </authorList>
    </citation>
    <scope>NUCLEOTIDE SEQUENCE [LARGE SCALE GENOMIC DNA]</scope>
    <source>
        <strain evidence="3">cv. SF193</strain>
        <tissue evidence="1">Leaves</tissue>
    </source>
</reference>
<keyword evidence="3" id="KW-1185">Reference proteome</keyword>
<dbReference type="InParanoid" id="A0A251U3Y3"/>
<accession>A0A251U3Y3</accession>